<feature type="signal peptide" evidence="3">
    <location>
        <begin position="1"/>
        <end position="36"/>
    </location>
</feature>
<keyword evidence="3" id="KW-0732">Signal</keyword>
<reference evidence="6" key="1">
    <citation type="journal article" date="2019" name="Int. J. Syst. Evol. Microbiol.">
        <title>The Global Catalogue of Microorganisms (GCM) 10K type strain sequencing project: providing services to taxonomists for standard genome sequencing and annotation.</title>
        <authorList>
            <consortium name="The Broad Institute Genomics Platform"/>
            <consortium name="The Broad Institute Genome Sequencing Center for Infectious Disease"/>
            <person name="Wu L."/>
            <person name="Ma J."/>
        </authorList>
    </citation>
    <scope>NUCLEOTIDE SEQUENCE [LARGE SCALE GENOMIC DNA]</scope>
    <source>
        <strain evidence="6">DT43</strain>
    </source>
</reference>
<dbReference type="Pfam" id="PF02129">
    <property type="entry name" value="Peptidase_S15"/>
    <property type="match status" value="1"/>
</dbReference>
<sequence>MPIRARVMRFRTWRTLATAATAALMATLLTPAAAQSAPRESKPVYSYENAIRESVWVDTRLDGDKDGKTDRVAVDIVRPRELARQGRKIPVIMDASPYYSCCGRGNESQKKTYDANGNVVQMPLFYDNYFVPRGYAFVGVDFTGTNRSDGCVDVGGRSDVQSAKAVVDWLNGRAKGYTSRTGSTKAKADWTNGKTGMIGKSYDGTVANGVAATGVEGLETIVPIAAISSWYDYYFAKGAPLYDSGPDWLSDYVESPDARAKCAAVQQKLVEGAPRTGDWTKLWTERDYVKDAHKIDASVFVIHGMQDLNVRPKHFGQWWDALAKNGVERKIWLSQTGHVDPFDFRRAEWVDTLHRWFDHELLGYDNGIDDEPMADIERAPDKWETSSVWPPRGTDTVSLRPGKGEQAGVGTLGLRTGSGTETFTDDPSQDETDWAAQIDQSTAGKAGFITKPLTRDLRLSGSSKVTVTATPSTTTAHLSAVLVDLGPDTIRDYADAAEGITTLTDRSCWGPSTTGDSSCFKETQAKTADVDYTVFSRGWADLGNHASDLKGVPLTPGKPYTISLDLHASDHVVPAGHRLALIVAGTDKDLIDPPSTTPTLKLDLSRTWARVPFVGGAKAFSGATSGSAHVRPDATLEGVAEPRTPQRVPGDNR</sequence>
<dbReference type="NCBIfam" id="TIGR00976">
    <property type="entry name" value="CocE_NonD"/>
    <property type="match status" value="1"/>
</dbReference>
<dbReference type="RefSeq" id="WP_386341846.1">
    <property type="nucleotide sequence ID" value="NZ_JBHSFG010000020.1"/>
</dbReference>
<feature type="domain" description="Xaa-Pro dipeptidyl-peptidase C-terminal" evidence="4">
    <location>
        <begin position="354"/>
        <end position="608"/>
    </location>
</feature>
<dbReference type="InterPro" id="IPR013736">
    <property type="entry name" value="Xaa-Pro_dipept_C"/>
</dbReference>
<evidence type="ECO:0000256" key="2">
    <source>
        <dbReference type="SAM" id="MobiDB-lite"/>
    </source>
</evidence>
<dbReference type="Gene3D" id="2.60.120.260">
    <property type="entry name" value="Galactose-binding domain-like"/>
    <property type="match status" value="1"/>
</dbReference>
<keyword evidence="1" id="KW-0378">Hydrolase</keyword>
<dbReference type="SUPFAM" id="SSF53474">
    <property type="entry name" value="alpha/beta-Hydrolases"/>
    <property type="match status" value="1"/>
</dbReference>
<dbReference type="SUPFAM" id="SSF49785">
    <property type="entry name" value="Galactose-binding domain-like"/>
    <property type="match status" value="1"/>
</dbReference>
<evidence type="ECO:0000256" key="3">
    <source>
        <dbReference type="SAM" id="SignalP"/>
    </source>
</evidence>
<comment type="caution">
    <text evidence="5">The sequence shown here is derived from an EMBL/GenBank/DDBJ whole genome shotgun (WGS) entry which is preliminary data.</text>
</comment>
<feature type="chain" id="PRO_5045456310" evidence="3">
    <location>
        <begin position="37"/>
        <end position="653"/>
    </location>
</feature>
<gene>
    <name evidence="5" type="ORF">ACFPH6_14300</name>
</gene>
<dbReference type="NCBIfam" id="NF003780">
    <property type="entry name" value="PRK05371.1-1"/>
    <property type="match status" value="1"/>
</dbReference>
<dbReference type="Gene3D" id="3.40.50.1820">
    <property type="entry name" value="alpha/beta hydrolase"/>
    <property type="match status" value="2"/>
</dbReference>
<organism evidence="5 6">
    <name type="scientific">Streptomyces xiangluensis</name>
    <dbReference type="NCBI Taxonomy" id="2665720"/>
    <lineage>
        <taxon>Bacteria</taxon>
        <taxon>Bacillati</taxon>
        <taxon>Actinomycetota</taxon>
        <taxon>Actinomycetes</taxon>
        <taxon>Kitasatosporales</taxon>
        <taxon>Streptomycetaceae</taxon>
        <taxon>Streptomyces</taxon>
    </lineage>
</organism>
<dbReference type="InterPro" id="IPR005674">
    <property type="entry name" value="CocE/Ser_esterase"/>
</dbReference>
<evidence type="ECO:0000313" key="6">
    <source>
        <dbReference type="Proteomes" id="UP001596012"/>
    </source>
</evidence>
<dbReference type="Pfam" id="PF08530">
    <property type="entry name" value="PepX_C"/>
    <property type="match status" value="1"/>
</dbReference>
<evidence type="ECO:0000259" key="4">
    <source>
        <dbReference type="SMART" id="SM00939"/>
    </source>
</evidence>
<dbReference type="EMBL" id="JBHSFG010000020">
    <property type="protein sequence ID" value="MFC4465689.1"/>
    <property type="molecule type" value="Genomic_DNA"/>
</dbReference>
<feature type="region of interest" description="Disordered" evidence="2">
    <location>
        <begin position="381"/>
        <end position="430"/>
    </location>
</feature>
<keyword evidence="6" id="KW-1185">Reference proteome</keyword>
<dbReference type="SMART" id="SM00939">
    <property type="entry name" value="PepX_C"/>
    <property type="match status" value="1"/>
</dbReference>
<dbReference type="InterPro" id="IPR029058">
    <property type="entry name" value="AB_hydrolase_fold"/>
</dbReference>
<accession>A0ABV8YNQ9</accession>
<proteinExistence type="predicted"/>
<evidence type="ECO:0000256" key="1">
    <source>
        <dbReference type="ARBA" id="ARBA00022801"/>
    </source>
</evidence>
<dbReference type="InterPro" id="IPR000383">
    <property type="entry name" value="Xaa-Pro-like_dom"/>
</dbReference>
<dbReference type="InterPro" id="IPR008979">
    <property type="entry name" value="Galactose-bd-like_sf"/>
</dbReference>
<name>A0ABV8YNQ9_9ACTN</name>
<dbReference type="Proteomes" id="UP001596012">
    <property type="component" value="Unassembled WGS sequence"/>
</dbReference>
<evidence type="ECO:0000313" key="5">
    <source>
        <dbReference type="EMBL" id="MFC4465689.1"/>
    </source>
</evidence>
<protein>
    <submittedName>
        <fullName evidence="5">Xaa-Pro dipeptidyl-peptidase</fullName>
    </submittedName>
</protein>